<organism evidence="1 2">
    <name type="scientific">Streptomyces jeddahensis</name>
    <dbReference type="NCBI Taxonomy" id="1716141"/>
    <lineage>
        <taxon>Bacteria</taxon>
        <taxon>Bacillati</taxon>
        <taxon>Actinomycetota</taxon>
        <taxon>Actinomycetes</taxon>
        <taxon>Kitasatosporales</taxon>
        <taxon>Streptomycetaceae</taxon>
        <taxon>Streptomyces</taxon>
    </lineage>
</organism>
<sequence length="154" mass="17020">MRAGLLDGMSTAQHLDTVLLLCSREFPAEHGRWDGGFCGPGYHMAELAVSDGFGDGDCSQVLEAREQYEAECAALSERLTKRWGPAQPVSLYSLLHRSLGHGEEIPEPWHMLSTRVQDAELWRTGERWVVLGGSPWSEESPFQLLAAVTDVDPP</sequence>
<reference evidence="1 2" key="1">
    <citation type="submission" date="2015-12" db="EMBL/GenBank/DDBJ databases">
        <title>Genome sequence of Streptomyces sp. G25.</title>
        <authorList>
            <person name="Poehlein A."/>
            <person name="Roettig A."/>
            <person name="Hiessl S."/>
            <person name="Hauschild P."/>
            <person name="Schauer J."/>
            <person name="Madkour M.H."/>
            <person name="Al-Ansari A.M."/>
            <person name="Almakishah N.H."/>
            <person name="Steinbuechel A."/>
            <person name="Daniel R."/>
        </authorList>
    </citation>
    <scope>NUCLEOTIDE SEQUENCE [LARGE SCALE GENOMIC DNA]</scope>
    <source>
        <strain evidence="2">G25(2015)</strain>
    </source>
</reference>
<dbReference type="AlphaFoldDB" id="A0A177HZC9"/>
<name>A0A177HZC9_9ACTN</name>
<gene>
    <name evidence="1" type="ORF">STSP_05040</name>
</gene>
<proteinExistence type="predicted"/>
<evidence type="ECO:0000313" key="1">
    <source>
        <dbReference type="EMBL" id="OAH16136.1"/>
    </source>
</evidence>
<dbReference type="STRING" id="1716141.STSP_05040"/>
<dbReference type="EMBL" id="LOHS01000026">
    <property type="protein sequence ID" value="OAH16136.1"/>
    <property type="molecule type" value="Genomic_DNA"/>
</dbReference>
<accession>A0A177HZC9</accession>
<dbReference type="Proteomes" id="UP000077381">
    <property type="component" value="Unassembled WGS sequence"/>
</dbReference>
<comment type="caution">
    <text evidence="1">The sequence shown here is derived from an EMBL/GenBank/DDBJ whole genome shotgun (WGS) entry which is preliminary data.</text>
</comment>
<dbReference type="PATRIC" id="fig|1716141.3.peg.532"/>
<protein>
    <submittedName>
        <fullName evidence="1">Uncharacterized protein</fullName>
    </submittedName>
</protein>
<evidence type="ECO:0000313" key="2">
    <source>
        <dbReference type="Proteomes" id="UP000077381"/>
    </source>
</evidence>
<keyword evidence="2" id="KW-1185">Reference proteome</keyword>